<dbReference type="OrthoDB" id="9969764at2"/>
<name>A0A166QMM8_PSEFL</name>
<gene>
    <name evidence="1" type="ORF">A1D17_03080</name>
</gene>
<reference evidence="1 2" key="2">
    <citation type="journal article" date="2018" name="Nature">
        <title>Mutant phenotypes for thousands of bacterial genes of unknown function.</title>
        <authorList>
            <person name="Price M.N."/>
            <person name="Wetmore K.M."/>
            <person name="Waters R.J."/>
            <person name="Callaghan M."/>
            <person name="Ray J."/>
            <person name="Liu H."/>
            <person name="Kuehl J.V."/>
            <person name="Melnyk R.A."/>
            <person name="Lamson J.S."/>
            <person name="Suh Y."/>
            <person name="Carlson H.K."/>
            <person name="Esquivel Z."/>
            <person name="Sadeeshkumar H."/>
            <person name="Chakraborty R."/>
            <person name="Zane G.M."/>
            <person name="Rubin B.E."/>
            <person name="Wall J.D."/>
            <person name="Visel A."/>
            <person name="Bristow J."/>
            <person name="Blow M.J."/>
            <person name="Arkin A.P."/>
            <person name="Deutschbauer A.M."/>
        </authorList>
    </citation>
    <scope>NUCLEOTIDE SEQUENCE [LARGE SCALE GENOMIC DNA]</scope>
    <source>
        <strain evidence="1 2">FW300-N1B4</strain>
    </source>
</reference>
<reference evidence="2" key="1">
    <citation type="submission" date="2016-03" db="EMBL/GenBank/DDBJ databases">
        <authorList>
            <person name="Ray J."/>
            <person name="Price M."/>
            <person name="Deutschbauer A."/>
        </authorList>
    </citation>
    <scope>NUCLEOTIDE SEQUENCE [LARGE SCALE GENOMIC DNA]</scope>
    <source>
        <strain evidence="2">FW300-N1B4</strain>
    </source>
</reference>
<protein>
    <submittedName>
        <fullName evidence="1">Uncharacterized protein</fullName>
    </submittedName>
</protein>
<sequence>MNSKSALKLALEALTLAAECGGDADHAIYVEAKQKLQALVDEVLEFDATMDREERSPEGDDYNSLLSIIELCVPADWVSEVASQ</sequence>
<dbReference type="RefSeq" id="WP_063340587.1">
    <property type="nucleotide sequence ID" value="NZ_LUKJ01000002.1"/>
</dbReference>
<organism evidence="1 2">
    <name type="scientific">Pseudomonas fluorescens</name>
    <dbReference type="NCBI Taxonomy" id="294"/>
    <lineage>
        <taxon>Bacteria</taxon>
        <taxon>Pseudomonadati</taxon>
        <taxon>Pseudomonadota</taxon>
        <taxon>Gammaproteobacteria</taxon>
        <taxon>Pseudomonadales</taxon>
        <taxon>Pseudomonadaceae</taxon>
        <taxon>Pseudomonas</taxon>
    </lineage>
</organism>
<evidence type="ECO:0000313" key="2">
    <source>
        <dbReference type="Proteomes" id="UP000076489"/>
    </source>
</evidence>
<accession>A0A166QMM8</accession>
<comment type="caution">
    <text evidence="1">The sequence shown here is derived from an EMBL/GenBank/DDBJ whole genome shotgun (WGS) entry which is preliminary data.</text>
</comment>
<evidence type="ECO:0000313" key="1">
    <source>
        <dbReference type="EMBL" id="KZN20539.1"/>
    </source>
</evidence>
<proteinExistence type="predicted"/>
<dbReference type="Proteomes" id="UP000076489">
    <property type="component" value="Unassembled WGS sequence"/>
</dbReference>
<dbReference type="EMBL" id="LUKJ01000002">
    <property type="protein sequence ID" value="KZN20539.1"/>
    <property type="molecule type" value="Genomic_DNA"/>
</dbReference>
<dbReference type="AlphaFoldDB" id="A0A166QMM8"/>